<protein>
    <submittedName>
        <fullName evidence="2">13298_t:CDS:1</fullName>
    </submittedName>
</protein>
<proteinExistence type="predicted"/>
<feature type="region of interest" description="Disordered" evidence="1">
    <location>
        <begin position="87"/>
        <end position="106"/>
    </location>
</feature>
<dbReference type="Proteomes" id="UP000789405">
    <property type="component" value="Unassembled WGS sequence"/>
</dbReference>
<sequence length="558" mass="65219">MTNLKNKTQKLTARAEFLLFDLVNPKKKYKYICNCTDCEGKEIDEQIQKKHANEKIMWKSNKERKIQLAIIEARKFNCEVNENTLNKSSKKRKISSQQLSPVEDTTNVPKLNRDISVSDMLTGLGLGVASSSRSRNDQFHEPNIEETPDMYDDELLFDIGDEENYELIDDLEEQHDDDELIDDQEEGDDDQVEYIDIDNETPEDDDNLFAAPELEFLEALIKFLNNMLMMIDDSKFCEFPAFLFIAKKKLGIFQPKLRMAVCTNCHKLYDSKIVCNHKENNKLAIMHCNYEEYPNNPVLSRKNLCDNELSSLKRNMKNMIVIPRMLYPKPSIKQQLSIMYQRSGFEKMLDQSGSYLNSNQQIKPELMKIVLKNLLKAAGSLAVTNEFDREELQYFIFLRHDMSNKIYSTEYIPGRMLAPTYKKKDVKVCMEVIMNQNARLIIGNKIFGFKIAGRYENNAVILAKWEVFRDGTSDIYPGEVQYYFEYTLTLSNGPRTHLLAYVKWYKNVSSSSIRFKHKFMTPEVLNTELWREEYYEEGIDSIIAVHRIYGRAIKIDYQ</sequence>
<reference evidence="2" key="1">
    <citation type="submission" date="2021-06" db="EMBL/GenBank/DDBJ databases">
        <authorList>
            <person name="Kallberg Y."/>
            <person name="Tangrot J."/>
            <person name="Rosling A."/>
        </authorList>
    </citation>
    <scope>NUCLEOTIDE SEQUENCE</scope>
    <source>
        <strain evidence="2">MA453B</strain>
    </source>
</reference>
<dbReference type="AlphaFoldDB" id="A0A9N9HWT1"/>
<evidence type="ECO:0000313" key="2">
    <source>
        <dbReference type="EMBL" id="CAG8710713.1"/>
    </source>
</evidence>
<accession>A0A9N9HWT1</accession>
<gene>
    <name evidence="2" type="ORF">DERYTH_LOCUS13567</name>
</gene>
<name>A0A9N9HWT1_9GLOM</name>
<dbReference type="EMBL" id="CAJVPY010009620">
    <property type="protein sequence ID" value="CAG8710713.1"/>
    <property type="molecule type" value="Genomic_DNA"/>
</dbReference>
<evidence type="ECO:0000256" key="1">
    <source>
        <dbReference type="SAM" id="MobiDB-lite"/>
    </source>
</evidence>
<evidence type="ECO:0000313" key="3">
    <source>
        <dbReference type="Proteomes" id="UP000789405"/>
    </source>
</evidence>
<organism evidence="2 3">
    <name type="scientific">Dentiscutata erythropus</name>
    <dbReference type="NCBI Taxonomy" id="1348616"/>
    <lineage>
        <taxon>Eukaryota</taxon>
        <taxon>Fungi</taxon>
        <taxon>Fungi incertae sedis</taxon>
        <taxon>Mucoromycota</taxon>
        <taxon>Glomeromycotina</taxon>
        <taxon>Glomeromycetes</taxon>
        <taxon>Diversisporales</taxon>
        <taxon>Gigasporaceae</taxon>
        <taxon>Dentiscutata</taxon>
    </lineage>
</organism>
<comment type="caution">
    <text evidence="2">The sequence shown here is derived from an EMBL/GenBank/DDBJ whole genome shotgun (WGS) entry which is preliminary data.</text>
</comment>
<dbReference type="OrthoDB" id="2406160at2759"/>
<keyword evidence="3" id="KW-1185">Reference proteome</keyword>
<feature type="compositionally biased region" description="Polar residues" evidence="1">
    <location>
        <begin position="97"/>
        <end position="106"/>
    </location>
</feature>
<feature type="non-terminal residue" evidence="2">
    <location>
        <position position="1"/>
    </location>
</feature>